<comment type="subcellular location">
    <subcellularLocation>
        <location evidence="1">Cytoplasm</location>
    </subcellularLocation>
</comment>
<dbReference type="FunCoup" id="T1HJB8">
    <property type="interactions" value="124"/>
</dbReference>
<dbReference type="EMBL" id="ACPB03017525">
    <property type="status" value="NOT_ANNOTATED_CDS"/>
    <property type="molecule type" value="Genomic_DNA"/>
</dbReference>
<dbReference type="Proteomes" id="UP000015103">
    <property type="component" value="Unassembled WGS sequence"/>
</dbReference>
<proteinExistence type="inferred from homology"/>
<dbReference type="InterPro" id="IPR011993">
    <property type="entry name" value="PH-like_dom_sf"/>
</dbReference>
<accession>T1HJB8</accession>
<feature type="region of interest" description="Disordered" evidence="6">
    <location>
        <begin position="195"/>
        <end position="219"/>
    </location>
</feature>
<protein>
    <submittedName>
        <fullName evidence="8">mRNA_decap_C domain-containing protein</fullName>
    </submittedName>
</protein>
<evidence type="ECO:0000259" key="7">
    <source>
        <dbReference type="Pfam" id="PF16741"/>
    </source>
</evidence>
<dbReference type="PANTHER" id="PTHR16290">
    <property type="entry name" value="TRANSCRIPTION FACTOR SMIF DECAPPING ENZYME DCP1"/>
    <property type="match status" value="1"/>
</dbReference>
<dbReference type="HOGENOM" id="CLU_030030_1_1_1"/>
<dbReference type="GO" id="GO:0000290">
    <property type="term" value="P:deadenylation-dependent decapping of nuclear-transcribed mRNA"/>
    <property type="evidence" value="ECO:0007669"/>
    <property type="project" value="InterPro"/>
</dbReference>
<evidence type="ECO:0000256" key="5">
    <source>
        <dbReference type="ARBA" id="ARBA00023161"/>
    </source>
</evidence>
<name>T1HJB8_RHOPR</name>
<dbReference type="Gene3D" id="6.10.140.2030">
    <property type="match status" value="1"/>
</dbReference>
<dbReference type="OMA" id="NASIFNM"/>
<organism evidence="8 9">
    <name type="scientific">Rhodnius prolixus</name>
    <name type="common">Triatomid bug</name>
    <dbReference type="NCBI Taxonomy" id="13249"/>
    <lineage>
        <taxon>Eukaryota</taxon>
        <taxon>Metazoa</taxon>
        <taxon>Ecdysozoa</taxon>
        <taxon>Arthropoda</taxon>
        <taxon>Hexapoda</taxon>
        <taxon>Insecta</taxon>
        <taxon>Pterygota</taxon>
        <taxon>Neoptera</taxon>
        <taxon>Paraneoptera</taxon>
        <taxon>Hemiptera</taxon>
        <taxon>Heteroptera</taxon>
        <taxon>Panheteroptera</taxon>
        <taxon>Cimicomorpha</taxon>
        <taxon>Reduviidae</taxon>
        <taxon>Triatominae</taxon>
        <taxon>Rhodnius</taxon>
    </lineage>
</organism>
<dbReference type="GO" id="GO:0003729">
    <property type="term" value="F:mRNA binding"/>
    <property type="evidence" value="ECO:0007669"/>
    <property type="project" value="TreeGrafter"/>
</dbReference>
<dbReference type="VEuPathDB" id="VectorBase:RPRC004141"/>
<dbReference type="Pfam" id="PF06058">
    <property type="entry name" value="DCP1"/>
    <property type="match status" value="1"/>
</dbReference>
<dbReference type="PANTHER" id="PTHR16290:SF0">
    <property type="entry name" value="DECAPPING PROTEIN 1, ISOFORM A"/>
    <property type="match status" value="1"/>
</dbReference>
<dbReference type="STRING" id="13249.T1HJB8"/>
<dbReference type="RefSeq" id="XP_073971016.1">
    <property type="nucleotide sequence ID" value="XM_074114915.1"/>
</dbReference>
<dbReference type="GeneID" id="141447406"/>
<dbReference type="SUPFAM" id="SSF50729">
    <property type="entry name" value="PH domain-like"/>
    <property type="match status" value="1"/>
</dbReference>
<dbReference type="GO" id="GO:0031087">
    <property type="term" value="P:deadenylation-independent decapping of nuclear-transcribed mRNA"/>
    <property type="evidence" value="ECO:0007669"/>
    <property type="project" value="TreeGrafter"/>
</dbReference>
<dbReference type="AlphaFoldDB" id="T1HJB8"/>
<reference evidence="8" key="1">
    <citation type="submission" date="2015-05" db="UniProtKB">
        <authorList>
            <consortium name="EnsemblMetazoa"/>
        </authorList>
    </citation>
    <scope>IDENTIFICATION</scope>
</reference>
<dbReference type="eggNOG" id="KOG2868">
    <property type="taxonomic scope" value="Eukaryota"/>
</dbReference>
<dbReference type="InterPro" id="IPR010334">
    <property type="entry name" value="Dcp1"/>
</dbReference>
<feature type="domain" description="mRNA-decapping enzyme C-terminal" evidence="7">
    <location>
        <begin position="320"/>
        <end position="354"/>
    </location>
</feature>
<dbReference type="Pfam" id="PF16741">
    <property type="entry name" value="mRNA_decap_C"/>
    <property type="match status" value="1"/>
</dbReference>
<dbReference type="GO" id="GO:0000184">
    <property type="term" value="P:nuclear-transcribed mRNA catabolic process, nonsense-mediated decay"/>
    <property type="evidence" value="ECO:0007669"/>
    <property type="project" value="UniProtKB-KW"/>
</dbReference>
<dbReference type="InParanoid" id="T1HJB8"/>
<dbReference type="GO" id="GO:0000932">
    <property type="term" value="C:P-body"/>
    <property type="evidence" value="ECO:0007669"/>
    <property type="project" value="TreeGrafter"/>
</dbReference>
<dbReference type="Gene3D" id="2.30.29.30">
    <property type="entry name" value="Pleckstrin-homology domain (PH domain)/Phosphotyrosine-binding domain (PTB)"/>
    <property type="match status" value="1"/>
</dbReference>
<dbReference type="GO" id="GO:0006397">
    <property type="term" value="P:mRNA processing"/>
    <property type="evidence" value="ECO:0007669"/>
    <property type="project" value="UniProtKB-KW"/>
</dbReference>
<evidence type="ECO:0000313" key="9">
    <source>
        <dbReference type="Proteomes" id="UP000015103"/>
    </source>
</evidence>
<evidence type="ECO:0000256" key="6">
    <source>
        <dbReference type="SAM" id="MobiDB-lite"/>
    </source>
</evidence>
<dbReference type="CDD" id="cd09804">
    <property type="entry name" value="Dcp1"/>
    <property type="match status" value="1"/>
</dbReference>
<evidence type="ECO:0000256" key="2">
    <source>
        <dbReference type="ARBA" id="ARBA00008778"/>
    </source>
</evidence>
<evidence type="ECO:0000256" key="4">
    <source>
        <dbReference type="ARBA" id="ARBA00022664"/>
    </source>
</evidence>
<dbReference type="InterPro" id="IPR031953">
    <property type="entry name" value="mRNA_decap_C"/>
</dbReference>
<keyword evidence="9" id="KW-1185">Reference proteome</keyword>
<keyword evidence="3" id="KW-0963">Cytoplasm</keyword>
<sequence>MAKSVENNTINVSAIKLADPYLDKILERAAHVALYNFNANNEWEKTDVEGALFLYSRTGEPKYNAFVLNRLSTVNLIEPINEGLDLQLQEPFLLYRTSSGQIHAIWFYDRDECIKIAKAVEKLVADVTETKNKKVMDFFAKAGSKTPSQSSGNVVIIGPRAPPPGIPRQDGNDVNPLLQRLISNPVQTVEQIEKQHTALRKSKKEGEKPRPTSLSVTPQGKLENGLTCLRISESPPKVYTPLAISTQHFFNQSKLKQSPTCELLQQPQQSQQQPTSTIQQPLEVSLLERSVTGFTTPTKPALLPPGMFTTPREETRIQPEPLTKTQLLQAVSYLLKNDADFINKLHEAYVKSFVDMVS</sequence>
<comment type="similarity">
    <text evidence="2">Belongs to the DCP1 family.</text>
</comment>
<keyword evidence="5" id="KW-0866">Nonsense-mediated mRNA decay</keyword>
<evidence type="ECO:0000256" key="3">
    <source>
        <dbReference type="ARBA" id="ARBA00022490"/>
    </source>
</evidence>
<dbReference type="GO" id="GO:0008047">
    <property type="term" value="F:enzyme activator activity"/>
    <property type="evidence" value="ECO:0007669"/>
    <property type="project" value="InterPro"/>
</dbReference>
<keyword evidence="4" id="KW-0507">mRNA processing</keyword>
<evidence type="ECO:0000313" key="8">
    <source>
        <dbReference type="EnsemblMetazoa" id="RPRC004141-PA"/>
    </source>
</evidence>
<dbReference type="EnsemblMetazoa" id="RPRC004141-RA">
    <property type="protein sequence ID" value="RPRC004141-PA"/>
    <property type="gene ID" value="RPRC004141"/>
</dbReference>
<evidence type="ECO:0000256" key="1">
    <source>
        <dbReference type="ARBA" id="ARBA00004496"/>
    </source>
</evidence>